<accession>A0A9P7V434</accession>
<dbReference type="Proteomes" id="UP001049176">
    <property type="component" value="Chromosome 1"/>
</dbReference>
<reference evidence="2" key="1">
    <citation type="journal article" date="2021" name="Genome Biol. Evol.">
        <title>The assembled and annotated genome of the fairy-ring fungus Marasmius oreades.</title>
        <authorList>
            <person name="Hiltunen M."/>
            <person name="Ament-Velasquez S.L."/>
            <person name="Johannesson H."/>
        </authorList>
    </citation>
    <scope>NUCLEOTIDE SEQUENCE</scope>
    <source>
        <strain evidence="2">03SP1</strain>
    </source>
</reference>
<protein>
    <submittedName>
        <fullName evidence="2">Uncharacterized protein</fullName>
    </submittedName>
</protein>
<keyword evidence="3" id="KW-1185">Reference proteome</keyword>
<evidence type="ECO:0000256" key="1">
    <source>
        <dbReference type="SAM" id="MobiDB-lite"/>
    </source>
</evidence>
<feature type="region of interest" description="Disordered" evidence="1">
    <location>
        <begin position="318"/>
        <end position="341"/>
    </location>
</feature>
<name>A0A9P7V434_9AGAR</name>
<evidence type="ECO:0000313" key="3">
    <source>
        <dbReference type="Proteomes" id="UP001049176"/>
    </source>
</evidence>
<dbReference type="EMBL" id="CM032181">
    <property type="protein sequence ID" value="KAG7099935.1"/>
    <property type="molecule type" value="Genomic_DNA"/>
</dbReference>
<dbReference type="GeneID" id="66070804"/>
<gene>
    <name evidence="2" type="ORF">E1B28_001728</name>
</gene>
<dbReference type="AlphaFoldDB" id="A0A9P7V434"/>
<sequence>MENFVRGLIQTFNVDLRRFLPIFAEPRSTRSDLLAKQVRGFVSEARTVLREMKAEGVVSLIDGSSDSPQHSHRVIATYRRSSLDDFDDMRHEVRSPLVVNLLCEAWSNQANKMRTIMEALLRSDMKLPAALGWFFEAEGHIHIVTNQSLNIYPMAQTQVGNNICLNQDHNVHAQPMEIGQRIMKLYDSTSDPSTTREQNAYYVPMQVNNPLFNSFLAGEDFGVGFQMAKPGAHSFKTKYLKLLQNRIEAICGKRRSGFHFVFLIPEGRNIRICIPGTAVTRMFKYYTLPLACGSLKYQEPDEVKIMLEQNGMGGMLGEVEPEDDEYVEDGETVDDGEVVMD</sequence>
<feature type="compositionally biased region" description="Acidic residues" evidence="1">
    <location>
        <begin position="319"/>
        <end position="341"/>
    </location>
</feature>
<dbReference type="KEGG" id="more:E1B28_001728"/>
<dbReference type="RefSeq" id="XP_043016405.1">
    <property type="nucleotide sequence ID" value="XM_043147691.1"/>
</dbReference>
<organism evidence="2 3">
    <name type="scientific">Marasmius oreades</name>
    <name type="common">fairy-ring Marasmius</name>
    <dbReference type="NCBI Taxonomy" id="181124"/>
    <lineage>
        <taxon>Eukaryota</taxon>
        <taxon>Fungi</taxon>
        <taxon>Dikarya</taxon>
        <taxon>Basidiomycota</taxon>
        <taxon>Agaricomycotina</taxon>
        <taxon>Agaricomycetes</taxon>
        <taxon>Agaricomycetidae</taxon>
        <taxon>Agaricales</taxon>
        <taxon>Marasmiineae</taxon>
        <taxon>Marasmiaceae</taxon>
        <taxon>Marasmius</taxon>
    </lineage>
</organism>
<evidence type="ECO:0000313" key="2">
    <source>
        <dbReference type="EMBL" id="KAG7099935.1"/>
    </source>
</evidence>
<comment type="caution">
    <text evidence="2">The sequence shown here is derived from an EMBL/GenBank/DDBJ whole genome shotgun (WGS) entry which is preliminary data.</text>
</comment>
<proteinExistence type="predicted"/>
<dbReference type="OrthoDB" id="2340858at2759"/>